<sequence length="685" mass="74319">MKNGRTTMIKRIFAVTLAFAVAVSILTVPVQEAYAAGGKVKTVAVTNLPAKQLTLKKGKTFTLKSKVTVTRKASKKVTYKTSNKKIATVNAKGKITAKKKGTAKIYVISKADKKKKCTITVTVGTPVTKVKLNKTKSTMTIGKKQTLKATVTPKKASSKAVVWKSSNKKVATVTSKGVVKAKKEGTVTITATAKDGSGKKATCKITVKKAASIIPIPTPEEPLIVKSLNIAQPDLLTITLTKQAALTASDFQVWAKKYESADYLKQYTIGQITTTDSLTYKIKLTGDSVLQKNSYIKVVVPKLNLSRECIYRDETYTIEKSETYVYKLGDSVDKSQTLGKGYSNCSVSGLPAGVKYQIKTAAATCTLKFNGNVTKQGKYTSKLVYEDELGNKFSMTIIWLVYDGTELLVKDAEKVLTTAWGTTLPQLKVYGGNGTDTSDYTYEILREESDSAALAVSSLINGGAGIQVSSPKLSTGTYKLRIRATDKTDTSMTSTGTLTLKIIEGGYLQGKVKDANGDPLTSFQFTMKNQNEYAEYTDEVSGRWNGVSKDGVILMDDLEAGTYDVAVSSYSGTVGTTVYNLKTQKAAYGTDDVHPVWSFDVTLPVYKVTIELDPDVPDAVKNITGFGNWQDVSDGSYYGSTKTVYLENGTHHLTCRKSISGEIYNFYLDVTVNGSNTTAYAYVKE</sequence>
<gene>
    <name evidence="3" type="ORF">H8S09_11915</name>
</gene>
<organism evidence="3 4">
    <name type="scientific">Coprococcus hominis</name>
    <name type="common">ex Liu et al. 2022</name>
    <dbReference type="NCBI Taxonomy" id="2763039"/>
    <lineage>
        <taxon>Bacteria</taxon>
        <taxon>Bacillati</taxon>
        <taxon>Bacillota</taxon>
        <taxon>Clostridia</taxon>
        <taxon>Lachnospirales</taxon>
        <taxon>Lachnospiraceae</taxon>
        <taxon>Coprococcus</taxon>
    </lineage>
</organism>
<name>A0A8I0DVS5_9FIRM</name>
<keyword evidence="4" id="KW-1185">Reference proteome</keyword>
<feature type="domain" description="BIG2" evidence="2">
    <location>
        <begin position="41"/>
        <end position="118"/>
    </location>
</feature>
<evidence type="ECO:0000313" key="3">
    <source>
        <dbReference type="EMBL" id="MBC5663566.1"/>
    </source>
</evidence>
<dbReference type="InterPro" id="IPR003343">
    <property type="entry name" value="Big_2"/>
</dbReference>
<comment type="caution">
    <text evidence="3">The sequence shown here is derived from an EMBL/GenBank/DDBJ whole genome shotgun (WGS) entry which is preliminary data.</text>
</comment>
<proteinExistence type="predicted"/>
<dbReference type="Pfam" id="PF02368">
    <property type="entry name" value="Big_2"/>
    <property type="match status" value="2"/>
</dbReference>
<dbReference type="PANTHER" id="PTHR23019">
    <property type="entry name" value="NUCLEAR PORE MEMBRANE GLYCOPROTEIN GP210-RELATED"/>
    <property type="match status" value="1"/>
</dbReference>
<dbReference type="SUPFAM" id="SSF49373">
    <property type="entry name" value="Invasin/intimin cell-adhesion fragments"/>
    <property type="match status" value="2"/>
</dbReference>
<dbReference type="PANTHER" id="PTHR23019:SF0">
    <property type="entry name" value="NUCLEAR PORE MEMBRANE GLYCOPROTEIN 210"/>
    <property type="match status" value="1"/>
</dbReference>
<dbReference type="Proteomes" id="UP000615234">
    <property type="component" value="Unassembled WGS sequence"/>
</dbReference>
<feature type="domain" description="BIG2" evidence="2">
    <location>
        <begin position="126"/>
        <end position="203"/>
    </location>
</feature>
<evidence type="ECO:0000313" key="4">
    <source>
        <dbReference type="Proteomes" id="UP000615234"/>
    </source>
</evidence>
<dbReference type="InterPro" id="IPR008964">
    <property type="entry name" value="Invasin/intimin_cell_adhesion"/>
</dbReference>
<accession>A0A8I0DVS5</accession>
<evidence type="ECO:0000256" key="1">
    <source>
        <dbReference type="SAM" id="SignalP"/>
    </source>
</evidence>
<feature type="chain" id="PRO_5034456482" evidence="1">
    <location>
        <begin position="36"/>
        <end position="685"/>
    </location>
</feature>
<keyword evidence="1" id="KW-0732">Signal</keyword>
<dbReference type="Gene3D" id="2.60.40.1080">
    <property type="match status" value="2"/>
</dbReference>
<dbReference type="RefSeq" id="WP_117785082.1">
    <property type="nucleotide sequence ID" value="NZ_JACOOX010000006.1"/>
</dbReference>
<feature type="signal peptide" evidence="1">
    <location>
        <begin position="1"/>
        <end position="35"/>
    </location>
</feature>
<dbReference type="AlphaFoldDB" id="A0A8I0DVS5"/>
<protein>
    <submittedName>
        <fullName evidence="3">Ig domain-containing protein</fullName>
    </submittedName>
</protein>
<dbReference type="EMBL" id="JACOOX010000006">
    <property type="protein sequence ID" value="MBC5663566.1"/>
    <property type="molecule type" value="Genomic_DNA"/>
</dbReference>
<reference evidence="3 4" key="1">
    <citation type="submission" date="2020-08" db="EMBL/GenBank/DDBJ databases">
        <title>Genome public.</title>
        <authorList>
            <person name="Liu C."/>
            <person name="Sun Q."/>
        </authorList>
    </citation>
    <scope>NUCLEOTIDE SEQUENCE [LARGE SCALE GENOMIC DNA]</scope>
    <source>
        <strain evidence="3 4">NSJ-10</strain>
    </source>
</reference>
<dbReference type="InterPro" id="IPR045197">
    <property type="entry name" value="NUP210-like"/>
</dbReference>
<evidence type="ECO:0000259" key="2">
    <source>
        <dbReference type="SMART" id="SM00635"/>
    </source>
</evidence>
<dbReference type="SMART" id="SM00635">
    <property type="entry name" value="BID_2"/>
    <property type="match status" value="2"/>
</dbReference>